<evidence type="ECO:0000256" key="5">
    <source>
        <dbReference type="SAM" id="SignalP"/>
    </source>
</evidence>
<feature type="signal peptide" evidence="5">
    <location>
        <begin position="1"/>
        <end position="21"/>
    </location>
</feature>
<evidence type="ECO:0000313" key="9">
    <source>
        <dbReference type="RefSeq" id="XP_008446127.1"/>
    </source>
</evidence>
<dbReference type="GO" id="GO:0000272">
    <property type="term" value="P:polysaccharide catabolic process"/>
    <property type="evidence" value="ECO:0007669"/>
    <property type="project" value="InterPro"/>
</dbReference>
<evidence type="ECO:0000313" key="8">
    <source>
        <dbReference type="Proteomes" id="UP001652600"/>
    </source>
</evidence>
<dbReference type="SUPFAM" id="SSF51445">
    <property type="entry name" value="(Trans)glycosidases"/>
    <property type="match status" value="1"/>
</dbReference>
<feature type="chain" id="PRO_5044565212" evidence="5">
    <location>
        <begin position="22"/>
        <end position="554"/>
    </location>
</feature>
<dbReference type="InterPro" id="IPR017853">
    <property type="entry name" value="GH"/>
</dbReference>
<dbReference type="OrthoDB" id="442731at2759"/>
<protein>
    <submittedName>
        <fullName evidence="9">Uncharacterized protein LOC103488945</fullName>
    </submittedName>
</protein>
<evidence type="ECO:0000259" key="6">
    <source>
        <dbReference type="Pfam" id="PF00150"/>
    </source>
</evidence>
<dbReference type="Gramene" id="MELO3C011922.2.1">
    <property type="protein sequence ID" value="MELO3C011922.2.1"/>
    <property type="gene ID" value="MELO3C011922.2"/>
</dbReference>
<dbReference type="Gene3D" id="3.20.20.80">
    <property type="entry name" value="Glycosidases"/>
    <property type="match status" value="1"/>
</dbReference>
<dbReference type="PANTHER" id="PTHR31263">
    <property type="entry name" value="CELLULASE FAMILY PROTEIN (AFU_ORTHOLOGUE AFUA_5G14560)"/>
    <property type="match status" value="1"/>
</dbReference>
<evidence type="ECO:0000256" key="2">
    <source>
        <dbReference type="ARBA" id="ARBA00022801"/>
    </source>
</evidence>
<dbReference type="Proteomes" id="UP001652600">
    <property type="component" value="Chromosome 10"/>
</dbReference>
<reference evidence="9" key="2">
    <citation type="submission" date="2025-04" db="UniProtKB">
        <authorList>
            <consortium name="RefSeq"/>
        </authorList>
    </citation>
    <scope>IDENTIFICATION</scope>
</reference>
<dbReference type="EnsemblPlants" id="MELO3C011922.2.1">
    <property type="protein sequence ID" value="MELO3C011922.2.1"/>
    <property type="gene ID" value="MELO3C011922.2"/>
</dbReference>
<dbReference type="InterPro" id="IPR001547">
    <property type="entry name" value="Glyco_hydro_5"/>
</dbReference>
<dbReference type="Pfam" id="PF00150">
    <property type="entry name" value="Cellulase"/>
    <property type="match status" value="1"/>
</dbReference>
<organism evidence="8 9">
    <name type="scientific">Cucumis melo</name>
    <name type="common">Muskmelon</name>
    <dbReference type="NCBI Taxonomy" id="3656"/>
    <lineage>
        <taxon>Eukaryota</taxon>
        <taxon>Viridiplantae</taxon>
        <taxon>Streptophyta</taxon>
        <taxon>Embryophyta</taxon>
        <taxon>Tracheophyta</taxon>
        <taxon>Spermatophyta</taxon>
        <taxon>Magnoliopsida</taxon>
        <taxon>eudicotyledons</taxon>
        <taxon>Gunneridae</taxon>
        <taxon>Pentapetalae</taxon>
        <taxon>rosids</taxon>
        <taxon>fabids</taxon>
        <taxon>Cucurbitales</taxon>
        <taxon>Cucurbitaceae</taxon>
        <taxon>Benincaseae</taxon>
        <taxon>Cucumis</taxon>
    </lineage>
</organism>
<keyword evidence="3 4" id="KW-0326">Glycosidase</keyword>
<keyword evidence="5" id="KW-0732">Signal</keyword>
<dbReference type="SUPFAM" id="SSF50370">
    <property type="entry name" value="Ricin B-like lectins"/>
    <property type="match status" value="1"/>
</dbReference>
<dbReference type="KEGG" id="cmo:103488945"/>
<evidence type="ECO:0000256" key="4">
    <source>
        <dbReference type="RuleBase" id="RU361153"/>
    </source>
</evidence>
<sequence length="554" mass="61809">MMKGLLILLAVWCVAASAAVGLPLHTDTRWIVDGEGERVKLRCVNWVSHLEAVVAEGLSKQPIEEISNRIEGLGFNCVRLTWPLFLATNESLNSLTVRQSFQRLGLTEAIAGIQANNPFIIDLPLLKAFEAVVGKLGEGKLMVILDNHISKPGWCCSNFDGNGFFGDQYFNPDLWIKGLTRMATMFNGVNHVVAMSLRNELRGPKQNVNDWYRYMQRGAEAVHSANPDILIILSGLSFDRDLSFLKNQPINLTFTSKTVYEVHWYAFSDGSSWESGNSNQVCGRTTNNLMKMSGFLLQQGFPLFISEFGIDQRGTNVNDNRYLSCFLAVAAEFDLDWALWTLVGSYYLREGVVGLNEFYGILDWNWCNLRNSTFLQRISVLQTPLQGPGLAERREYNLIFHPLSGLCVVRKSLLDPLRLGPCVDSDAWYYTPQKFLTLKGTYFCIQADEIGKQAKLGIICTVNNAKWDMISDSKLHLSSKSSNGSLVCLDVDANTNEIVTNSCKCLSRDSSCDPSSQWFKLVNSTRSLGGGRSMINMAGSSLANVVTKFVELKK</sequence>
<dbReference type="AlphaFoldDB" id="A0A1S3BF06"/>
<evidence type="ECO:0000313" key="7">
    <source>
        <dbReference type="EnsemblPlants" id="MELO3C011922.2.1"/>
    </source>
</evidence>
<dbReference type="GeneID" id="103488945"/>
<dbReference type="eggNOG" id="ENOG502QUKB">
    <property type="taxonomic scope" value="Eukaryota"/>
</dbReference>
<accession>A0A1S3BF06</accession>
<dbReference type="InParanoid" id="A0A1S3BF06"/>
<dbReference type="PANTHER" id="PTHR31263:SF44">
    <property type="entry name" value="OS04G0481200 PROTEIN"/>
    <property type="match status" value="1"/>
</dbReference>
<dbReference type="GO" id="GO:0004553">
    <property type="term" value="F:hydrolase activity, hydrolyzing O-glycosyl compounds"/>
    <property type="evidence" value="ECO:0007669"/>
    <property type="project" value="InterPro"/>
</dbReference>
<dbReference type="RefSeq" id="XP_008446127.1">
    <property type="nucleotide sequence ID" value="XM_008447905.2"/>
</dbReference>
<keyword evidence="2 4" id="KW-0378">Hydrolase</keyword>
<proteinExistence type="inferred from homology"/>
<comment type="similarity">
    <text evidence="1 4">Belongs to the glycosyl hydrolase 5 (cellulase A) family.</text>
</comment>
<reference evidence="7" key="1">
    <citation type="submission" date="2023-03" db="UniProtKB">
        <authorList>
            <consortium name="EnsemblPlants"/>
        </authorList>
    </citation>
    <scope>IDENTIFICATION</scope>
</reference>
<evidence type="ECO:0000256" key="1">
    <source>
        <dbReference type="ARBA" id="ARBA00005641"/>
    </source>
</evidence>
<keyword evidence="8" id="KW-1185">Reference proteome</keyword>
<name>A0A1S3BF06_CUCME</name>
<dbReference type="SMR" id="A0A1S3BF06"/>
<gene>
    <name evidence="9" type="primary">LOC103488945</name>
    <name evidence="7" type="synonym">103488945</name>
</gene>
<dbReference type="InterPro" id="IPR035992">
    <property type="entry name" value="Ricin_B-like_lectins"/>
</dbReference>
<feature type="domain" description="Glycoside hydrolase family 5" evidence="6">
    <location>
        <begin position="62"/>
        <end position="342"/>
    </location>
</feature>
<evidence type="ECO:0000256" key="3">
    <source>
        <dbReference type="ARBA" id="ARBA00023295"/>
    </source>
</evidence>